<name>A0ABD5M6V1_9EURY</name>
<dbReference type="Proteomes" id="UP001570511">
    <property type="component" value="Unassembled WGS sequence"/>
</dbReference>
<dbReference type="Pfam" id="PF01912">
    <property type="entry name" value="eIF-6"/>
    <property type="match status" value="1"/>
</dbReference>
<dbReference type="SMART" id="SM00654">
    <property type="entry name" value="eIF6"/>
    <property type="match status" value="1"/>
</dbReference>
<dbReference type="PANTHER" id="PTHR10784">
    <property type="entry name" value="TRANSLATION INITIATION FACTOR 6"/>
    <property type="match status" value="1"/>
</dbReference>
<comment type="function">
    <text evidence="3">Binds to the 50S ribosomal subunit and prevents its association with the 30S ribosomal subunit to form the 70S initiation complex.</text>
</comment>
<dbReference type="PIRSF" id="PIRSF006413">
    <property type="entry name" value="IF-6"/>
    <property type="match status" value="1"/>
</dbReference>
<evidence type="ECO:0000313" key="5">
    <source>
        <dbReference type="Proteomes" id="UP001570511"/>
    </source>
</evidence>
<keyword evidence="2 3" id="KW-0648">Protein biosynthesis</keyword>
<keyword evidence="1 3" id="KW-0396">Initiation factor</keyword>
<dbReference type="GO" id="GO:0003743">
    <property type="term" value="F:translation initiation factor activity"/>
    <property type="evidence" value="ECO:0007669"/>
    <property type="project" value="UniProtKB-UniRule"/>
</dbReference>
<keyword evidence="5" id="KW-1185">Reference proteome</keyword>
<evidence type="ECO:0000256" key="3">
    <source>
        <dbReference type="HAMAP-Rule" id="MF_00032"/>
    </source>
</evidence>
<protein>
    <recommendedName>
        <fullName evidence="3">Translation initiation factor 6</fullName>
        <shortName evidence="3">aIF-6</shortName>
    </recommendedName>
</protein>
<dbReference type="RefSeq" id="WP_372386669.1">
    <property type="nucleotide sequence ID" value="NZ_JBGNYA010000001.1"/>
</dbReference>
<dbReference type="AlphaFoldDB" id="A0ABD5M6V1"/>
<dbReference type="InterPro" id="IPR002769">
    <property type="entry name" value="eIF6"/>
</dbReference>
<proteinExistence type="inferred from homology"/>
<accession>A0ABD5M6V1</accession>
<dbReference type="Gene3D" id="3.75.10.10">
    <property type="entry name" value="L-arginine/glycine Amidinotransferase, Chain A"/>
    <property type="match status" value="1"/>
</dbReference>
<dbReference type="NCBIfam" id="NF003128">
    <property type="entry name" value="PRK04046.1-4"/>
    <property type="match status" value="1"/>
</dbReference>
<dbReference type="EMBL" id="JBGNYA010000001">
    <property type="protein sequence ID" value="MFA1609637.1"/>
    <property type="molecule type" value="Genomic_DNA"/>
</dbReference>
<dbReference type="HAMAP" id="MF_00032">
    <property type="entry name" value="eIF_6"/>
    <property type="match status" value="1"/>
</dbReference>
<evidence type="ECO:0000313" key="4">
    <source>
        <dbReference type="EMBL" id="MFA1609637.1"/>
    </source>
</evidence>
<gene>
    <name evidence="3" type="primary">eif6</name>
    <name evidence="4" type="ORF">OS889_01270</name>
</gene>
<comment type="caution">
    <text evidence="4">The sequence shown here is derived from an EMBL/GenBank/DDBJ whole genome shotgun (WGS) entry which is preliminary data.</text>
</comment>
<dbReference type="SUPFAM" id="SSF55909">
    <property type="entry name" value="Pentein"/>
    <property type="match status" value="1"/>
</dbReference>
<reference evidence="4 5" key="1">
    <citation type="submission" date="2024-08" db="EMBL/GenBank/DDBJ databases">
        <title>Halobellus sp. MBLA0158 whole genome sequence.</title>
        <authorList>
            <person name="Hwang C.Y."/>
            <person name="Cho E.-S."/>
            <person name="Seo M.-J."/>
        </authorList>
    </citation>
    <scope>NUCLEOTIDE SEQUENCE [LARGE SCALE GENOMIC DNA]</scope>
    <source>
        <strain evidence="4 5">MBLA0158</strain>
    </source>
</reference>
<evidence type="ECO:0000256" key="2">
    <source>
        <dbReference type="ARBA" id="ARBA00022917"/>
    </source>
</evidence>
<comment type="similarity">
    <text evidence="3">Belongs to the eIF-6 family.</text>
</comment>
<dbReference type="NCBIfam" id="TIGR00323">
    <property type="entry name" value="eIF-6"/>
    <property type="match status" value="1"/>
</dbReference>
<evidence type="ECO:0000256" key="1">
    <source>
        <dbReference type="ARBA" id="ARBA00022540"/>
    </source>
</evidence>
<organism evidence="4 5">
    <name type="scientific">Halobellus rubicundus</name>
    <dbReference type="NCBI Taxonomy" id="2996466"/>
    <lineage>
        <taxon>Archaea</taxon>
        <taxon>Methanobacteriati</taxon>
        <taxon>Methanobacteriota</taxon>
        <taxon>Stenosarchaea group</taxon>
        <taxon>Halobacteria</taxon>
        <taxon>Halobacteriales</taxon>
        <taxon>Haloferacaceae</taxon>
        <taxon>Halobellus</taxon>
    </lineage>
</organism>
<sequence length="221" mass="22655">MLRASFAGSPYVGVFARATDHVLIVRSDADDDVVDAMTDELSVPAVATTVGGSGTVGALAVGNENGILVTSQATRREREAIESAAGVPVAELAGQINAVGNVVLANDYGAYVHPDLSDAAVETVEEVLEVPVERGNLADVQTVGTAAVATNEGALCHPKSREPELEALEEHLDVRADIGTVNYGAPLVGSGLVCNAAGYVAGEDTTGPELSRIEDALGYLE</sequence>